<organism evidence="2 3">
    <name type="scientific">Galbibacter orientalis DSM 19592</name>
    <dbReference type="NCBI Taxonomy" id="926559"/>
    <lineage>
        <taxon>Bacteria</taxon>
        <taxon>Pseudomonadati</taxon>
        <taxon>Bacteroidota</taxon>
        <taxon>Flavobacteriia</taxon>
        <taxon>Flavobacteriales</taxon>
        <taxon>Flavobacteriaceae</taxon>
        <taxon>Galbibacter</taxon>
    </lineage>
</organism>
<name>I3C9H1_9FLAO</name>
<dbReference type="OrthoDB" id="1445762at2"/>
<evidence type="ECO:0000256" key="1">
    <source>
        <dbReference type="SAM" id="SignalP"/>
    </source>
</evidence>
<evidence type="ECO:0000313" key="3">
    <source>
        <dbReference type="Proteomes" id="UP000004690"/>
    </source>
</evidence>
<dbReference type="STRING" id="926559.JoomaDRAFT_3319"/>
<protein>
    <submittedName>
        <fullName evidence="2">DsrE/DsrF-like family protein</fullName>
    </submittedName>
</protein>
<dbReference type="Pfam" id="PF02635">
    <property type="entry name" value="DsrE"/>
    <property type="match status" value="1"/>
</dbReference>
<keyword evidence="1" id="KW-0732">Signal</keyword>
<reference evidence="2 3" key="1">
    <citation type="submission" date="2012-02" db="EMBL/GenBank/DDBJ databases">
        <title>Improved High-Quality Draft genome of Joostella marina DSM 19592.</title>
        <authorList>
            <consortium name="US DOE Joint Genome Institute (JGI-PGF)"/>
            <person name="Lucas S."/>
            <person name="Copeland A."/>
            <person name="Lapidus A."/>
            <person name="Bruce D."/>
            <person name="Goodwin L."/>
            <person name="Pitluck S."/>
            <person name="Peters L."/>
            <person name="Chertkov O."/>
            <person name="Ovchinnikova G."/>
            <person name="Kyrpides N."/>
            <person name="Mavromatis K."/>
            <person name="Detter J.C."/>
            <person name="Han C."/>
            <person name="Land M."/>
            <person name="Hauser L."/>
            <person name="Markowitz V."/>
            <person name="Cheng J.-F."/>
            <person name="Hugenholtz P."/>
            <person name="Woyke T."/>
            <person name="Wu D."/>
            <person name="Tindall B."/>
            <person name="Brambilla E."/>
            <person name="Klenk H.-P."/>
            <person name="Eisen J.A."/>
        </authorList>
    </citation>
    <scope>NUCLEOTIDE SEQUENCE [LARGE SCALE GENOMIC DNA]</scope>
    <source>
        <strain evidence="2 3">DSM 19592</strain>
    </source>
</reference>
<gene>
    <name evidence="2" type="ORF">JoomaDRAFT_3319</name>
</gene>
<dbReference type="Proteomes" id="UP000004690">
    <property type="component" value="Unassembled WGS sequence"/>
</dbReference>
<evidence type="ECO:0000313" key="2">
    <source>
        <dbReference type="EMBL" id="EIJ40264.1"/>
    </source>
</evidence>
<dbReference type="Gene3D" id="3.40.1260.10">
    <property type="entry name" value="DsrEFH-like"/>
    <property type="match status" value="1"/>
</dbReference>
<accession>I3C9H1</accession>
<feature type="chain" id="PRO_5003668499" evidence="1">
    <location>
        <begin position="24"/>
        <end position="141"/>
    </location>
</feature>
<dbReference type="HOGENOM" id="CLU_148749_0_0_10"/>
<feature type="signal peptide" evidence="1">
    <location>
        <begin position="1"/>
        <end position="23"/>
    </location>
</feature>
<dbReference type="InterPro" id="IPR003787">
    <property type="entry name" value="Sulphur_relay_DsrE/F-like"/>
</dbReference>
<sequence length="141" mass="16022">MIRKVIILRLIIILTFIGSMANAQEVEKDVLHNYFVLTRKIEQLKPIALAAKKLKLEDGNSYGEFHVVICGKGVEQLVEKKLMNPYLDLLLKNEIKVFACGFSLQKFNVKEEELPIGINVKENGILYAFQVQKKGFLSVSL</sequence>
<dbReference type="InterPro" id="IPR027396">
    <property type="entry name" value="DsrEFH-like"/>
</dbReference>
<dbReference type="AlphaFoldDB" id="I3C9H1"/>
<keyword evidence="3" id="KW-1185">Reference proteome</keyword>
<dbReference type="SUPFAM" id="SSF75169">
    <property type="entry name" value="DsrEFH-like"/>
    <property type="match status" value="1"/>
</dbReference>
<dbReference type="RefSeq" id="WP_008614424.1">
    <property type="nucleotide sequence ID" value="NZ_JH651379.1"/>
</dbReference>
<proteinExistence type="predicted"/>
<dbReference type="EMBL" id="JH651379">
    <property type="protein sequence ID" value="EIJ40264.1"/>
    <property type="molecule type" value="Genomic_DNA"/>
</dbReference>
<dbReference type="eggNOG" id="COG1416">
    <property type="taxonomic scope" value="Bacteria"/>
</dbReference>